<dbReference type="PROSITE" id="PS50994">
    <property type="entry name" value="INTEGRASE"/>
    <property type="match status" value="1"/>
</dbReference>
<dbReference type="InterPro" id="IPR050951">
    <property type="entry name" value="Retrovirus_Pol_polyprotein"/>
</dbReference>
<gene>
    <name evidence="3" type="ORF">DdX_17152</name>
</gene>
<evidence type="ECO:0000313" key="3">
    <source>
        <dbReference type="EMBL" id="KAI1699729.1"/>
    </source>
</evidence>
<dbReference type="EMBL" id="JAKKPZ010000169">
    <property type="protein sequence ID" value="KAI1699729.1"/>
    <property type="molecule type" value="Genomic_DNA"/>
</dbReference>
<feature type="domain" description="Integrase catalytic" evidence="2">
    <location>
        <begin position="133"/>
        <end position="299"/>
    </location>
</feature>
<dbReference type="Proteomes" id="UP001201812">
    <property type="component" value="Unassembled WGS sequence"/>
</dbReference>
<dbReference type="PANTHER" id="PTHR37984">
    <property type="entry name" value="PROTEIN CBG26694"/>
    <property type="match status" value="1"/>
</dbReference>
<dbReference type="GO" id="GO:0015074">
    <property type="term" value="P:DNA integration"/>
    <property type="evidence" value="ECO:0007669"/>
    <property type="project" value="InterPro"/>
</dbReference>
<protein>
    <submittedName>
        <fullName evidence="3">Integrase core domain-containing protein</fullName>
    </submittedName>
</protein>
<keyword evidence="4" id="KW-1185">Reference proteome</keyword>
<evidence type="ECO:0000313" key="4">
    <source>
        <dbReference type="Proteomes" id="UP001201812"/>
    </source>
</evidence>
<proteinExistence type="predicted"/>
<dbReference type="Gene3D" id="3.30.420.10">
    <property type="entry name" value="Ribonuclease H-like superfamily/Ribonuclease H"/>
    <property type="match status" value="1"/>
</dbReference>
<dbReference type="AlphaFoldDB" id="A0AAD4QZE9"/>
<dbReference type="InterPro" id="IPR036397">
    <property type="entry name" value="RNaseH_sf"/>
</dbReference>
<dbReference type="PANTHER" id="PTHR37984:SF5">
    <property type="entry name" value="PROTEIN NYNRIN-LIKE"/>
    <property type="match status" value="1"/>
</dbReference>
<dbReference type="SUPFAM" id="SSF53098">
    <property type="entry name" value="Ribonuclease H-like"/>
    <property type="match status" value="1"/>
</dbReference>
<dbReference type="InterPro" id="IPR012337">
    <property type="entry name" value="RNaseH-like_sf"/>
</dbReference>
<name>A0AAD4QZE9_9BILA</name>
<evidence type="ECO:0000256" key="1">
    <source>
        <dbReference type="SAM" id="MobiDB-lite"/>
    </source>
</evidence>
<feature type="region of interest" description="Disordered" evidence="1">
    <location>
        <begin position="346"/>
        <end position="373"/>
    </location>
</feature>
<organism evidence="3 4">
    <name type="scientific">Ditylenchus destructor</name>
    <dbReference type="NCBI Taxonomy" id="166010"/>
    <lineage>
        <taxon>Eukaryota</taxon>
        <taxon>Metazoa</taxon>
        <taxon>Ecdysozoa</taxon>
        <taxon>Nematoda</taxon>
        <taxon>Chromadorea</taxon>
        <taxon>Rhabditida</taxon>
        <taxon>Tylenchina</taxon>
        <taxon>Tylenchomorpha</taxon>
        <taxon>Sphaerularioidea</taxon>
        <taxon>Anguinidae</taxon>
        <taxon>Anguininae</taxon>
        <taxon>Ditylenchus</taxon>
    </lineage>
</organism>
<sequence>MEAKFNLEFSYLLKQKQFIHLPTSATYDSMLAAFTKRRNGEKLDKSEQNFVSRYRLVESNGIEKIYKGNQQVVKQEEVYKILDSAHTKLIHPGRDLMCKELRRYYGITQEIAQLYVSLCEGCESKKAKAKKGLVVKPIRTNNFNDRCQVDLIDLQARPDGEYKFLMVYQDHLTKFVVLRPLTHKSAAEVAIKLIEIFATFGAPKILHSDNGKEFANKIVSEVVSKWPQCKIVHGKPRHSQSQGSVERANRDIGDILITYLRQEKSTAWASALHVVQAAKNSRWHRGIARSPYEAMFGRKMMLGYEDDQALEFEQTLENDQSLEEESDEYVPIDGSHWIALAETDEPLHKSNSASPSQSRSPSSERSQSPSSLNNTIARLQQFPQRERQMFFEVENEEPSFSESNDPSFSEVINEENQLNQLHFQREAEREGARAQQKRQAQQMLEGSVKRFPPIPVGQTVRVPVPAVDRAKTDPRNMLGVVMAADDGFYSIGTGVGILKDKYTRNQIDPCSSQHVTMESVPDKEISLRSAVGADSLSGTQGPVHCSCFRGCKTGKCTCKSLGRLCNSRCHNSTSCKNK</sequence>
<evidence type="ECO:0000259" key="2">
    <source>
        <dbReference type="PROSITE" id="PS50994"/>
    </source>
</evidence>
<accession>A0AAD4QZE9</accession>
<reference evidence="3" key="1">
    <citation type="submission" date="2022-01" db="EMBL/GenBank/DDBJ databases">
        <title>Genome Sequence Resource for Two Populations of Ditylenchus destructor, the Migratory Endoparasitic Phytonematode.</title>
        <authorList>
            <person name="Zhang H."/>
            <person name="Lin R."/>
            <person name="Xie B."/>
        </authorList>
    </citation>
    <scope>NUCLEOTIDE SEQUENCE</scope>
    <source>
        <strain evidence="3">BazhouSP</strain>
    </source>
</reference>
<dbReference type="InterPro" id="IPR001584">
    <property type="entry name" value="Integrase_cat-core"/>
</dbReference>
<feature type="compositionally biased region" description="Low complexity" evidence="1">
    <location>
        <begin position="350"/>
        <end position="371"/>
    </location>
</feature>
<comment type="caution">
    <text evidence="3">The sequence shown here is derived from an EMBL/GenBank/DDBJ whole genome shotgun (WGS) entry which is preliminary data.</text>
</comment>
<dbReference type="GO" id="GO:0003676">
    <property type="term" value="F:nucleic acid binding"/>
    <property type="evidence" value="ECO:0007669"/>
    <property type="project" value="InterPro"/>
</dbReference>